<dbReference type="Proteomes" id="UP001213000">
    <property type="component" value="Unassembled WGS sequence"/>
</dbReference>
<protein>
    <recommendedName>
        <fullName evidence="4">Oxidation resistance protein 1</fullName>
    </recommendedName>
</protein>
<dbReference type="InterPro" id="IPR006571">
    <property type="entry name" value="TLDc_dom"/>
</dbReference>
<dbReference type="EMBL" id="JANIEX010000020">
    <property type="protein sequence ID" value="KAJ3576060.1"/>
    <property type="molecule type" value="Genomic_DNA"/>
</dbReference>
<proteinExistence type="inferred from homology"/>
<evidence type="ECO:0000256" key="4">
    <source>
        <dbReference type="ARBA" id="ARBA00040604"/>
    </source>
</evidence>
<evidence type="ECO:0000313" key="7">
    <source>
        <dbReference type="Proteomes" id="UP001213000"/>
    </source>
</evidence>
<accession>A0AAD5W3G0</accession>
<evidence type="ECO:0000256" key="3">
    <source>
        <dbReference type="ARBA" id="ARBA00023128"/>
    </source>
</evidence>
<gene>
    <name evidence="6" type="ORF">NP233_g696</name>
</gene>
<comment type="similarity">
    <text evidence="2">Belongs to the OXR1 family.</text>
</comment>
<dbReference type="Pfam" id="PF07534">
    <property type="entry name" value="TLD"/>
    <property type="match status" value="1"/>
</dbReference>
<evidence type="ECO:0000313" key="6">
    <source>
        <dbReference type="EMBL" id="KAJ3576060.1"/>
    </source>
</evidence>
<comment type="caution">
    <text evidence="6">The sequence shown here is derived from an EMBL/GenBank/DDBJ whole genome shotgun (WGS) entry which is preliminary data.</text>
</comment>
<evidence type="ECO:0000256" key="1">
    <source>
        <dbReference type="ARBA" id="ARBA00004173"/>
    </source>
</evidence>
<dbReference type="GO" id="GO:0005739">
    <property type="term" value="C:mitochondrion"/>
    <property type="evidence" value="ECO:0007669"/>
    <property type="project" value="UniProtKB-SubCell"/>
</dbReference>
<keyword evidence="7" id="KW-1185">Reference proteome</keyword>
<dbReference type="SMART" id="SM00584">
    <property type="entry name" value="TLDc"/>
    <property type="match status" value="1"/>
</dbReference>
<keyword evidence="3" id="KW-0496">Mitochondrion</keyword>
<comment type="subcellular location">
    <subcellularLocation>
        <location evidence="1">Mitochondrion</location>
    </subcellularLocation>
</comment>
<dbReference type="AlphaFoldDB" id="A0AAD5W3G0"/>
<evidence type="ECO:0000256" key="2">
    <source>
        <dbReference type="ARBA" id="ARBA00009540"/>
    </source>
</evidence>
<organism evidence="6 7">
    <name type="scientific">Leucocoprinus birnbaumii</name>
    <dbReference type="NCBI Taxonomy" id="56174"/>
    <lineage>
        <taxon>Eukaryota</taxon>
        <taxon>Fungi</taxon>
        <taxon>Dikarya</taxon>
        <taxon>Basidiomycota</taxon>
        <taxon>Agaricomycotina</taxon>
        <taxon>Agaricomycetes</taxon>
        <taxon>Agaricomycetidae</taxon>
        <taxon>Agaricales</taxon>
        <taxon>Agaricineae</taxon>
        <taxon>Agaricaceae</taxon>
        <taxon>Leucocoprinus</taxon>
    </lineage>
</organism>
<dbReference type="PANTHER" id="PTHR23354:SF62">
    <property type="entry name" value="MUSTARD, ISOFORM V"/>
    <property type="match status" value="1"/>
</dbReference>
<evidence type="ECO:0000259" key="5">
    <source>
        <dbReference type="PROSITE" id="PS51886"/>
    </source>
</evidence>
<dbReference type="PANTHER" id="PTHR23354">
    <property type="entry name" value="NUCLEOLAR PROTEIN 7/ESTROGEN RECEPTOR COACTIVATOR-RELATED"/>
    <property type="match status" value="1"/>
</dbReference>
<dbReference type="GO" id="GO:0006979">
    <property type="term" value="P:response to oxidative stress"/>
    <property type="evidence" value="ECO:0007669"/>
    <property type="project" value="TreeGrafter"/>
</dbReference>
<name>A0AAD5W3G0_9AGAR</name>
<reference evidence="6" key="1">
    <citation type="submission" date="2022-07" db="EMBL/GenBank/DDBJ databases">
        <title>Genome Sequence of Leucocoprinus birnbaumii.</title>
        <authorList>
            <person name="Buettner E."/>
        </authorList>
    </citation>
    <scope>NUCLEOTIDE SEQUENCE</scope>
    <source>
        <strain evidence="6">VT141</strain>
    </source>
</reference>
<dbReference type="PROSITE" id="PS51886">
    <property type="entry name" value="TLDC"/>
    <property type="match status" value="1"/>
</dbReference>
<dbReference type="GO" id="GO:0005634">
    <property type="term" value="C:nucleus"/>
    <property type="evidence" value="ECO:0007669"/>
    <property type="project" value="TreeGrafter"/>
</dbReference>
<sequence>MTKSPSPVPFDKLGDYIEKKGGGIELVGRRLSTTPVLTSSVADKIRSHLPALSRLPRTWSLIYSLDQHGISLKTLYSNCESASAASARSKSSTGKINGMLLVVKDADGTMFGAWMGDGIRMSRGNEKYYGSGESFLWKWDEEEEELKVFKWTGRNDYVALCELDFISFGGGDGSYGLYLDDTLYEGTSAHSITFGNEVLCSASGPRLAGGAVGFECVGVEVWGIGS</sequence>
<feature type="domain" description="TLDc" evidence="5">
    <location>
        <begin position="35"/>
        <end position="225"/>
    </location>
</feature>